<feature type="compositionally biased region" description="Polar residues" evidence="1">
    <location>
        <begin position="1"/>
        <end position="19"/>
    </location>
</feature>
<accession>A0A4Y2MF60</accession>
<dbReference type="AlphaFoldDB" id="A0A4Y2MF60"/>
<keyword evidence="3" id="KW-1185">Reference proteome</keyword>
<proteinExistence type="predicted"/>
<feature type="non-terminal residue" evidence="2">
    <location>
        <position position="1"/>
    </location>
</feature>
<dbReference type="Proteomes" id="UP000499080">
    <property type="component" value="Unassembled WGS sequence"/>
</dbReference>
<gene>
    <name evidence="2" type="ORF">AVEN_272258_1</name>
</gene>
<reference evidence="2 3" key="1">
    <citation type="journal article" date="2019" name="Sci. Rep.">
        <title>Orb-weaving spider Araneus ventricosus genome elucidates the spidroin gene catalogue.</title>
        <authorList>
            <person name="Kono N."/>
            <person name="Nakamura H."/>
            <person name="Ohtoshi R."/>
            <person name="Moran D.A.P."/>
            <person name="Shinohara A."/>
            <person name="Yoshida Y."/>
            <person name="Fujiwara M."/>
            <person name="Mori M."/>
            <person name="Tomita M."/>
            <person name="Arakawa K."/>
        </authorList>
    </citation>
    <scope>NUCLEOTIDE SEQUENCE [LARGE SCALE GENOMIC DNA]</scope>
</reference>
<sequence length="105" mass="12059">GHCNSASGEVHISQQSQEATKARNKYFRVYRSNYSRKFSREVFNVDVLNMFLLSSDSFTIWAGQRPSEVLCRSETLPLLQETSEVGPSNKHQNENDENEEQTSKE</sequence>
<feature type="region of interest" description="Disordered" evidence="1">
    <location>
        <begin position="1"/>
        <end position="21"/>
    </location>
</feature>
<evidence type="ECO:0000313" key="3">
    <source>
        <dbReference type="Proteomes" id="UP000499080"/>
    </source>
</evidence>
<organism evidence="2 3">
    <name type="scientific">Araneus ventricosus</name>
    <name type="common">Orbweaver spider</name>
    <name type="synonym">Epeira ventricosa</name>
    <dbReference type="NCBI Taxonomy" id="182803"/>
    <lineage>
        <taxon>Eukaryota</taxon>
        <taxon>Metazoa</taxon>
        <taxon>Ecdysozoa</taxon>
        <taxon>Arthropoda</taxon>
        <taxon>Chelicerata</taxon>
        <taxon>Arachnida</taxon>
        <taxon>Araneae</taxon>
        <taxon>Araneomorphae</taxon>
        <taxon>Entelegynae</taxon>
        <taxon>Araneoidea</taxon>
        <taxon>Araneidae</taxon>
        <taxon>Araneus</taxon>
    </lineage>
</organism>
<name>A0A4Y2MF60_ARAVE</name>
<comment type="caution">
    <text evidence="2">The sequence shown here is derived from an EMBL/GenBank/DDBJ whole genome shotgun (WGS) entry which is preliminary data.</text>
</comment>
<feature type="compositionally biased region" description="Polar residues" evidence="1">
    <location>
        <begin position="80"/>
        <end position="90"/>
    </location>
</feature>
<feature type="compositionally biased region" description="Acidic residues" evidence="1">
    <location>
        <begin position="95"/>
        <end position="105"/>
    </location>
</feature>
<feature type="region of interest" description="Disordered" evidence="1">
    <location>
        <begin position="80"/>
        <end position="105"/>
    </location>
</feature>
<evidence type="ECO:0000313" key="2">
    <source>
        <dbReference type="EMBL" id="GBN25259.1"/>
    </source>
</evidence>
<dbReference type="EMBL" id="BGPR01007220">
    <property type="protein sequence ID" value="GBN25259.1"/>
    <property type="molecule type" value="Genomic_DNA"/>
</dbReference>
<evidence type="ECO:0000256" key="1">
    <source>
        <dbReference type="SAM" id="MobiDB-lite"/>
    </source>
</evidence>
<protein>
    <submittedName>
        <fullName evidence="2">Uncharacterized protein</fullName>
    </submittedName>
</protein>